<dbReference type="Pfam" id="PF13352">
    <property type="entry name" value="DUF4100"/>
    <property type="match status" value="1"/>
</dbReference>
<accession>A0A0C3KYJ5</accession>
<reference evidence="4" key="2">
    <citation type="submission" date="2015-01" db="EMBL/GenBank/DDBJ databases">
        <title>Evolutionary Origins and Diversification of the Mycorrhizal Mutualists.</title>
        <authorList>
            <consortium name="DOE Joint Genome Institute"/>
            <consortium name="Mycorrhizal Genomics Consortium"/>
            <person name="Kohler A."/>
            <person name="Kuo A."/>
            <person name="Nagy L.G."/>
            <person name="Floudas D."/>
            <person name="Copeland A."/>
            <person name="Barry K.W."/>
            <person name="Cichocki N."/>
            <person name="Veneault-Fourrey C."/>
            <person name="LaButti K."/>
            <person name="Lindquist E.A."/>
            <person name="Lipzen A."/>
            <person name="Lundell T."/>
            <person name="Morin E."/>
            <person name="Murat C."/>
            <person name="Riley R."/>
            <person name="Ohm R."/>
            <person name="Sun H."/>
            <person name="Tunlid A."/>
            <person name="Henrissat B."/>
            <person name="Grigoriev I.V."/>
            <person name="Hibbett D.S."/>
            <person name="Martin F."/>
        </authorList>
    </citation>
    <scope>NUCLEOTIDE SEQUENCE [LARGE SCALE GENOMIC DNA]</scope>
    <source>
        <strain evidence="4">Marx 270</strain>
    </source>
</reference>
<evidence type="ECO:0000259" key="2">
    <source>
        <dbReference type="Pfam" id="PF13352"/>
    </source>
</evidence>
<reference evidence="3 4" key="1">
    <citation type="submission" date="2014-04" db="EMBL/GenBank/DDBJ databases">
        <authorList>
            <consortium name="DOE Joint Genome Institute"/>
            <person name="Kuo A."/>
            <person name="Kohler A."/>
            <person name="Costa M.D."/>
            <person name="Nagy L.G."/>
            <person name="Floudas D."/>
            <person name="Copeland A."/>
            <person name="Barry K.W."/>
            <person name="Cichocki N."/>
            <person name="Veneault-Fourrey C."/>
            <person name="LaButti K."/>
            <person name="Lindquist E.A."/>
            <person name="Lipzen A."/>
            <person name="Lundell T."/>
            <person name="Morin E."/>
            <person name="Murat C."/>
            <person name="Sun H."/>
            <person name="Tunlid A."/>
            <person name="Henrissat B."/>
            <person name="Grigoriev I.V."/>
            <person name="Hibbett D.S."/>
            <person name="Martin F."/>
            <person name="Nordberg H.P."/>
            <person name="Cantor M.N."/>
            <person name="Hua S.X."/>
        </authorList>
    </citation>
    <scope>NUCLEOTIDE SEQUENCE [LARGE SCALE GENOMIC DNA]</scope>
    <source>
        <strain evidence="3 4">Marx 270</strain>
    </source>
</reference>
<dbReference type="STRING" id="870435.A0A0C3KYJ5"/>
<feature type="domain" description="DUF4100" evidence="2">
    <location>
        <begin position="285"/>
        <end position="439"/>
    </location>
</feature>
<feature type="region of interest" description="Disordered" evidence="1">
    <location>
        <begin position="360"/>
        <end position="396"/>
    </location>
</feature>
<dbReference type="EMBL" id="KN831944">
    <property type="protein sequence ID" value="KIO14602.1"/>
    <property type="molecule type" value="Genomic_DNA"/>
</dbReference>
<sequence>NKGRISVDEYNRYFWAGLSPVFRGLVETRLRTKDPNLDISRPFPYDDVCQSAEEVLRRDRFDADDLDFLGPRAAPAPQAQPNASHRSDGRDDSVRPLLPSHEARRNLENLEKEGPTACKQDEVETLIKSLSRMSLNDPDYSLLYYRAIKMDPDAAKVLRAPSLRPAPASTPASTAPAATSSSQTRPARRTITCYGCGVEGHGVESCQAVNDLIQKGSLARDENHRVIYPNGQRIYRNGEETILQAYERTKAAAQPANAVCFVVHEEAEEESSAEIYELEEEPLVAAVDRSNKVTKEKRKAVFDSVLVPPRSHGKEKETQEPKPSSSASIPAPQKAPLAPAFVPVDVHPTVFDGTRDDAIMEDATVPKPSGQATDSADRSKKSKLPPTTSLSSSLSQSANSKAIVEHILSTPLTVSVGEVIGSSRDVSQHLQELMRFKRQPLAQPVKSVTAVEGTPPASSYLALTSSPLITINLTCNGRRVTGVIDSGSTLNVVRAGVAQSVIRMPVDMSQTINMRDAKGGISTLKGLDLDQSIRRPRH</sequence>
<protein>
    <recommendedName>
        <fullName evidence="2">DUF4100 domain-containing protein</fullName>
    </recommendedName>
</protein>
<organism evidence="3 4">
    <name type="scientific">Pisolithus tinctorius Marx 270</name>
    <dbReference type="NCBI Taxonomy" id="870435"/>
    <lineage>
        <taxon>Eukaryota</taxon>
        <taxon>Fungi</taxon>
        <taxon>Dikarya</taxon>
        <taxon>Basidiomycota</taxon>
        <taxon>Agaricomycotina</taxon>
        <taxon>Agaricomycetes</taxon>
        <taxon>Agaricomycetidae</taxon>
        <taxon>Boletales</taxon>
        <taxon>Sclerodermatineae</taxon>
        <taxon>Pisolithaceae</taxon>
        <taxon>Pisolithus</taxon>
    </lineage>
</organism>
<feature type="non-terminal residue" evidence="3">
    <location>
        <position position="1"/>
    </location>
</feature>
<feature type="compositionally biased region" description="Low complexity" evidence="1">
    <location>
        <begin position="321"/>
        <end position="336"/>
    </location>
</feature>
<dbReference type="Proteomes" id="UP000054217">
    <property type="component" value="Unassembled WGS sequence"/>
</dbReference>
<dbReference type="GO" id="GO:0004190">
    <property type="term" value="F:aspartic-type endopeptidase activity"/>
    <property type="evidence" value="ECO:0007669"/>
    <property type="project" value="InterPro"/>
</dbReference>
<feature type="compositionally biased region" description="Low complexity" evidence="1">
    <location>
        <begin position="164"/>
        <end position="185"/>
    </location>
</feature>
<feature type="region of interest" description="Disordered" evidence="1">
    <location>
        <begin position="304"/>
        <end position="340"/>
    </location>
</feature>
<name>A0A0C3KYJ5_PISTI</name>
<dbReference type="GO" id="GO:0006508">
    <property type="term" value="P:proteolysis"/>
    <property type="evidence" value="ECO:0007669"/>
    <property type="project" value="InterPro"/>
</dbReference>
<dbReference type="AlphaFoldDB" id="A0A0C3KYJ5"/>
<proteinExistence type="predicted"/>
<dbReference type="HOGENOM" id="CLU_004135_0_0_1"/>
<evidence type="ECO:0000256" key="1">
    <source>
        <dbReference type="SAM" id="MobiDB-lite"/>
    </source>
</evidence>
<dbReference type="PROSITE" id="PS00141">
    <property type="entry name" value="ASP_PROTEASE"/>
    <property type="match status" value="1"/>
</dbReference>
<dbReference type="OrthoDB" id="2801991at2759"/>
<evidence type="ECO:0000313" key="3">
    <source>
        <dbReference type="EMBL" id="KIO14602.1"/>
    </source>
</evidence>
<feature type="compositionally biased region" description="Low complexity" evidence="1">
    <location>
        <begin position="384"/>
        <end position="395"/>
    </location>
</feature>
<evidence type="ECO:0000313" key="4">
    <source>
        <dbReference type="Proteomes" id="UP000054217"/>
    </source>
</evidence>
<feature type="region of interest" description="Disordered" evidence="1">
    <location>
        <begin position="67"/>
        <end position="97"/>
    </location>
</feature>
<feature type="region of interest" description="Disordered" evidence="1">
    <location>
        <begin position="164"/>
        <end position="186"/>
    </location>
</feature>
<dbReference type="InterPro" id="IPR025165">
    <property type="entry name" value="DUF4100"/>
</dbReference>
<feature type="compositionally biased region" description="Basic and acidic residues" evidence="1">
    <location>
        <begin position="85"/>
        <end position="94"/>
    </location>
</feature>
<feature type="compositionally biased region" description="Low complexity" evidence="1">
    <location>
        <begin position="68"/>
        <end position="81"/>
    </location>
</feature>
<dbReference type="InParanoid" id="A0A0C3KYJ5"/>
<dbReference type="InterPro" id="IPR001969">
    <property type="entry name" value="Aspartic_peptidase_AS"/>
</dbReference>
<keyword evidence="4" id="KW-1185">Reference proteome</keyword>
<gene>
    <name evidence="3" type="ORF">M404DRAFT_17483</name>
</gene>